<proteinExistence type="predicted"/>
<evidence type="ECO:0000313" key="1">
    <source>
        <dbReference type="EnsemblPlants" id="AVESA.00010b.r2.6CG1113160.1.CDS"/>
    </source>
</evidence>
<sequence>MQIFVKTITGKTLTLEVESSDTVGSVKAQIQDKQGIVIGTSDVDDEDRHQLPSLVFAGKQLEEEDGRTLADYGIGKESTLHLALGLRGGLRLYRGRGGYPWSIDRNLQDLALSYNVNKMICRKCYARLPPRSTNCRKKKCGRSNDLRPKKSFRRYM</sequence>
<accession>A0ACD5Z8D6</accession>
<reference evidence="1" key="2">
    <citation type="submission" date="2025-09" db="UniProtKB">
        <authorList>
            <consortium name="EnsemblPlants"/>
        </authorList>
    </citation>
    <scope>IDENTIFICATION</scope>
</reference>
<organism evidence="1 2">
    <name type="scientific">Avena sativa</name>
    <name type="common">Oat</name>
    <dbReference type="NCBI Taxonomy" id="4498"/>
    <lineage>
        <taxon>Eukaryota</taxon>
        <taxon>Viridiplantae</taxon>
        <taxon>Streptophyta</taxon>
        <taxon>Embryophyta</taxon>
        <taxon>Tracheophyta</taxon>
        <taxon>Spermatophyta</taxon>
        <taxon>Magnoliopsida</taxon>
        <taxon>Liliopsida</taxon>
        <taxon>Poales</taxon>
        <taxon>Poaceae</taxon>
        <taxon>BOP clade</taxon>
        <taxon>Pooideae</taxon>
        <taxon>Poodae</taxon>
        <taxon>Poeae</taxon>
        <taxon>Poeae Chloroplast Group 1 (Aveneae type)</taxon>
        <taxon>Aveninae</taxon>
        <taxon>Avena</taxon>
    </lineage>
</organism>
<dbReference type="EnsemblPlants" id="AVESA.00010b.r2.6CG1113160.1">
    <property type="protein sequence ID" value="AVESA.00010b.r2.6CG1113160.1.CDS"/>
    <property type="gene ID" value="AVESA.00010b.r2.6CG1113160"/>
</dbReference>
<name>A0ACD5Z8D6_AVESA</name>
<reference evidence="1" key="1">
    <citation type="submission" date="2021-05" db="EMBL/GenBank/DDBJ databases">
        <authorList>
            <person name="Scholz U."/>
            <person name="Mascher M."/>
            <person name="Fiebig A."/>
        </authorList>
    </citation>
    <scope>NUCLEOTIDE SEQUENCE [LARGE SCALE GENOMIC DNA]</scope>
</reference>
<protein>
    <submittedName>
        <fullName evidence="1">Uncharacterized protein</fullName>
    </submittedName>
</protein>
<keyword evidence="2" id="KW-1185">Reference proteome</keyword>
<evidence type="ECO:0000313" key="2">
    <source>
        <dbReference type="Proteomes" id="UP001732700"/>
    </source>
</evidence>
<dbReference type="Proteomes" id="UP001732700">
    <property type="component" value="Chromosome 6C"/>
</dbReference>